<name>A0AAU7WZQ9_9PSED</name>
<feature type="compositionally biased region" description="Polar residues" evidence="1">
    <location>
        <begin position="60"/>
        <end position="73"/>
    </location>
</feature>
<evidence type="ECO:0000313" key="2">
    <source>
        <dbReference type="EMBL" id="XBY25114.1"/>
    </source>
</evidence>
<organism evidence="2">
    <name type="scientific">Pseudomonas sp. W17</name>
    <dbReference type="NCBI Taxonomy" id="3144407"/>
    <lineage>
        <taxon>Bacteria</taxon>
        <taxon>Pseudomonadati</taxon>
        <taxon>Pseudomonadota</taxon>
        <taxon>Gammaproteobacteria</taxon>
        <taxon>Pseudomonadales</taxon>
        <taxon>Pseudomonadaceae</taxon>
        <taxon>Pseudomonas</taxon>
    </lineage>
</organism>
<evidence type="ECO:0000256" key="1">
    <source>
        <dbReference type="SAM" id="MobiDB-lite"/>
    </source>
</evidence>
<feature type="region of interest" description="Disordered" evidence="1">
    <location>
        <begin position="16"/>
        <end position="94"/>
    </location>
</feature>
<protein>
    <submittedName>
        <fullName evidence="2">Uncharacterized protein</fullName>
    </submittedName>
</protein>
<dbReference type="EMBL" id="CP158490">
    <property type="protein sequence ID" value="XBY25114.1"/>
    <property type="molecule type" value="Genomic_DNA"/>
</dbReference>
<dbReference type="RefSeq" id="WP_041115963.1">
    <property type="nucleotide sequence ID" value="NZ_CP158490.1"/>
</dbReference>
<accession>A0AAU7WZQ9</accession>
<feature type="compositionally biased region" description="Polar residues" evidence="1">
    <location>
        <begin position="16"/>
        <end position="39"/>
    </location>
</feature>
<proteinExistence type="predicted"/>
<sequence>MDKTFPLQVWQTTGLIRGTTPSQTRSDLHSDNLTASPEFSTCDDVPSTRHRQQNCGHPFSTASLTQPPTSIQSGKAGRLGQASPGTPASTAPRVGAMGFDCPVKRQRMHHKTPAQTIKCVKIYTNASFLYVRSTL</sequence>
<dbReference type="AlphaFoldDB" id="A0AAU7WZQ9"/>
<reference evidence="2" key="1">
    <citation type="submission" date="2024-06" db="EMBL/GenBank/DDBJ databases">
        <authorList>
            <person name="Wu L."/>
        </authorList>
    </citation>
    <scope>NUCLEOTIDE SEQUENCE</scope>
    <source>
        <strain evidence="2">W17</strain>
    </source>
</reference>
<gene>
    <name evidence="2" type="ORF">ABCR88_04625</name>
</gene>